<evidence type="ECO:0000313" key="6">
    <source>
        <dbReference type="EMBL" id="CUM73529.1"/>
    </source>
</evidence>
<evidence type="ECO:0000256" key="4">
    <source>
        <dbReference type="ARBA" id="ARBA00023163"/>
    </source>
</evidence>
<sequence length="294" mass="33362">MTLNQLEYFQKVATLQHFRQAAELLKISQPSLSRSMSLLEEELGLMLFEHQGRNVVLTKSGRVFLEHVNRILEEVHIAEHKMKQLAGSGGHIDIAYVFPLANYYIPHTVQSFLDIDRNKHVTFNFNQTHTADMIQGLKSDRHDVIFGSFVADEPDISFVPILNQNMVVITPKEHPLVQKESVCCSDLTDYPLIGYDRYSGLGGFTRNFYKEKKLKVNIVCECPDENAIAALVAEDFGIALVARVDAVDQANVTVLPLADADLTHTVYMGYIRDKYQIPAVKRFIQFVKRDGKAY</sequence>
<evidence type="ECO:0000313" key="7">
    <source>
        <dbReference type="Proteomes" id="UP000095727"/>
    </source>
</evidence>
<gene>
    <name evidence="6" type="primary">gltC_2</name>
    <name evidence="6" type="ORF">ERS852574_00358</name>
</gene>
<dbReference type="Proteomes" id="UP000095727">
    <property type="component" value="Unassembled WGS sequence"/>
</dbReference>
<keyword evidence="2" id="KW-0805">Transcription regulation</keyword>
<evidence type="ECO:0000256" key="1">
    <source>
        <dbReference type="ARBA" id="ARBA00009437"/>
    </source>
</evidence>
<evidence type="ECO:0000259" key="5">
    <source>
        <dbReference type="PROSITE" id="PS50931"/>
    </source>
</evidence>
<dbReference type="PANTHER" id="PTHR30346:SF28">
    <property type="entry name" value="HTH-TYPE TRANSCRIPTIONAL REGULATOR CYNR"/>
    <property type="match status" value="1"/>
</dbReference>
<dbReference type="GO" id="GO:0032993">
    <property type="term" value="C:protein-DNA complex"/>
    <property type="evidence" value="ECO:0007669"/>
    <property type="project" value="TreeGrafter"/>
</dbReference>
<dbReference type="PROSITE" id="PS50931">
    <property type="entry name" value="HTH_LYSR"/>
    <property type="match status" value="1"/>
</dbReference>
<evidence type="ECO:0000256" key="2">
    <source>
        <dbReference type="ARBA" id="ARBA00023015"/>
    </source>
</evidence>
<dbReference type="Gene3D" id="1.10.10.10">
    <property type="entry name" value="Winged helix-like DNA-binding domain superfamily/Winged helix DNA-binding domain"/>
    <property type="match status" value="1"/>
</dbReference>
<organism evidence="6 7">
    <name type="scientific">Coprococcus comes</name>
    <dbReference type="NCBI Taxonomy" id="410072"/>
    <lineage>
        <taxon>Bacteria</taxon>
        <taxon>Bacillati</taxon>
        <taxon>Bacillota</taxon>
        <taxon>Clostridia</taxon>
        <taxon>Lachnospirales</taxon>
        <taxon>Lachnospiraceae</taxon>
        <taxon>Coprococcus</taxon>
    </lineage>
</organism>
<dbReference type="PANTHER" id="PTHR30346">
    <property type="entry name" value="TRANSCRIPTIONAL DUAL REGULATOR HCAR-RELATED"/>
    <property type="match status" value="1"/>
</dbReference>
<dbReference type="SUPFAM" id="SSF46785">
    <property type="entry name" value="Winged helix' DNA-binding domain"/>
    <property type="match status" value="1"/>
</dbReference>
<dbReference type="PRINTS" id="PR00039">
    <property type="entry name" value="HTHLYSR"/>
</dbReference>
<evidence type="ECO:0000256" key="3">
    <source>
        <dbReference type="ARBA" id="ARBA00023125"/>
    </source>
</evidence>
<dbReference type="InterPro" id="IPR036390">
    <property type="entry name" value="WH_DNA-bd_sf"/>
</dbReference>
<dbReference type="FunFam" id="1.10.10.10:FF:000001">
    <property type="entry name" value="LysR family transcriptional regulator"/>
    <property type="match status" value="1"/>
</dbReference>
<dbReference type="GO" id="GO:0003700">
    <property type="term" value="F:DNA-binding transcription factor activity"/>
    <property type="evidence" value="ECO:0007669"/>
    <property type="project" value="InterPro"/>
</dbReference>
<dbReference type="Pfam" id="PF03466">
    <property type="entry name" value="LysR_substrate"/>
    <property type="match status" value="1"/>
</dbReference>
<dbReference type="InterPro" id="IPR005119">
    <property type="entry name" value="LysR_subst-bd"/>
</dbReference>
<dbReference type="RefSeq" id="WP_055155620.1">
    <property type="nucleotide sequence ID" value="NZ_CYXR01000002.1"/>
</dbReference>
<keyword evidence="4" id="KW-0804">Transcription</keyword>
<protein>
    <submittedName>
        <fullName evidence="6">HTH-type transcriptional regulator gltC</fullName>
    </submittedName>
</protein>
<proteinExistence type="inferred from homology"/>
<reference evidence="6 7" key="1">
    <citation type="submission" date="2015-09" db="EMBL/GenBank/DDBJ databases">
        <authorList>
            <consortium name="Pathogen Informatics"/>
        </authorList>
    </citation>
    <scope>NUCLEOTIDE SEQUENCE [LARGE SCALE GENOMIC DNA]</scope>
    <source>
        <strain evidence="6 7">2789STDY5834962</strain>
    </source>
</reference>
<dbReference type="Pfam" id="PF00126">
    <property type="entry name" value="HTH_1"/>
    <property type="match status" value="1"/>
</dbReference>
<dbReference type="AlphaFoldDB" id="A0A173R7E4"/>
<dbReference type="EMBL" id="CYXR01000002">
    <property type="protein sequence ID" value="CUM73529.1"/>
    <property type="molecule type" value="Genomic_DNA"/>
</dbReference>
<name>A0A173R7E4_9FIRM</name>
<dbReference type="InterPro" id="IPR036388">
    <property type="entry name" value="WH-like_DNA-bd_sf"/>
</dbReference>
<feature type="domain" description="HTH lysR-type" evidence="5">
    <location>
        <begin position="1"/>
        <end position="58"/>
    </location>
</feature>
<dbReference type="Gene3D" id="3.40.190.290">
    <property type="match status" value="1"/>
</dbReference>
<dbReference type="InterPro" id="IPR000847">
    <property type="entry name" value="LysR_HTH_N"/>
</dbReference>
<keyword evidence="3" id="KW-0238">DNA-binding</keyword>
<accession>A0A173R7E4</accession>
<comment type="similarity">
    <text evidence="1">Belongs to the LysR transcriptional regulatory family.</text>
</comment>
<dbReference type="GO" id="GO:0003677">
    <property type="term" value="F:DNA binding"/>
    <property type="evidence" value="ECO:0007669"/>
    <property type="project" value="UniProtKB-KW"/>
</dbReference>
<dbReference type="SUPFAM" id="SSF53850">
    <property type="entry name" value="Periplasmic binding protein-like II"/>
    <property type="match status" value="1"/>
</dbReference>